<dbReference type="SMART" id="SM00052">
    <property type="entry name" value="EAL"/>
    <property type="match status" value="1"/>
</dbReference>
<dbReference type="SUPFAM" id="SSF55073">
    <property type="entry name" value="Nucleotide cyclase"/>
    <property type="match status" value="1"/>
</dbReference>
<dbReference type="InterPro" id="IPR029787">
    <property type="entry name" value="Nucleotide_cyclase"/>
</dbReference>
<dbReference type="SUPFAM" id="SSF54631">
    <property type="entry name" value="CBS-domain pair"/>
    <property type="match status" value="1"/>
</dbReference>
<dbReference type="KEGG" id="hni:W911_13640"/>
<accession>V5SFE1</accession>
<keyword evidence="3" id="KW-1185">Reference proteome</keyword>
<organism evidence="2 3">
    <name type="scientific">Hyphomicrobium nitrativorans NL23</name>
    <dbReference type="NCBI Taxonomy" id="1029756"/>
    <lineage>
        <taxon>Bacteria</taxon>
        <taxon>Pseudomonadati</taxon>
        <taxon>Pseudomonadota</taxon>
        <taxon>Alphaproteobacteria</taxon>
        <taxon>Hyphomicrobiales</taxon>
        <taxon>Hyphomicrobiaceae</taxon>
        <taxon>Hyphomicrobium</taxon>
    </lineage>
</organism>
<dbReference type="Gene3D" id="3.20.20.450">
    <property type="entry name" value="EAL domain"/>
    <property type="match status" value="1"/>
</dbReference>
<dbReference type="PANTHER" id="PTHR33121:SF76">
    <property type="entry name" value="SIGNALING PROTEIN"/>
    <property type="match status" value="1"/>
</dbReference>
<dbReference type="HOGENOM" id="CLU_015702_2_1_5"/>
<dbReference type="Proteomes" id="UP000018542">
    <property type="component" value="Chromosome"/>
</dbReference>
<dbReference type="EMBL" id="CP006912">
    <property type="protein sequence ID" value="AHB49217.1"/>
    <property type="molecule type" value="Genomic_DNA"/>
</dbReference>
<dbReference type="InterPro" id="IPR001633">
    <property type="entry name" value="EAL_dom"/>
</dbReference>
<sequence>MLRESNGGAIFLDRVRQAVDAALQPITDIRSGATHGCEALARQTQALGFASIPQFFAFAERLGVRVEVDAFLVGRAAQKIAARKAHVDALLFVNLDRMRAAQIEDTLPAFLAELSRAGLSPSDVCIEITEGGEAPSCVGLIQAVAELRQHGFRIAIDDFGTGHSGLQALYELQPEYVKIDRFFIKDLDRDGRKRVFVSRVVELAHILGTQVVAEGVERVEELHACRDAGCDLVQGYFVAMPSTEAADIRSVYGPVSENPDRRLAPRNVVTLEAEGVVMALEALPDTTRVADVVDYFLGHPECAYRPVVDARRMPLGIVRERDLRWLVQSPFGRDLLQNSSFPMTLRDFTTRLPTVDASICPTQLIEQCAHAIDEGVIVTEGTRYSGFVPSNALLRLAGMIRLRQAQSQNPLTHLPANDAILGFIGRATEERGLSHAFAHLDFNHFKPFNDVYGFHVGDRAIIMFADLLRAEFGRDDVFIGHIGGDDFFVGVSGEIDGFSRRVRDVCTRFALNAESLYTQQHRQNGYIECAGRDGVVARFPLLTCSVALLVLPKGGRAATTDEIAHELSRLKTISKKSEACFSTATLTVRECGNVFNARETPALLERAAN</sequence>
<protein>
    <submittedName>
        <fullName evidence="2">Signal peptide protein</fullName>
    </submittedName>
</protein>
<evidence type="ECO:0000313" key="3">
    <source>
        <dbReference type="Proteomes" id="UP000018542"/>
    </source>
</evidence>
<dbReference type="SMART" id="SM00267">
    <property type="entry name" value="GGDEF"/>
    <property type="match status" value="1"/>
</dbReference>
<dbReference type="InterPro" id="IPR000160">
    <property type="entry name" value="GGDEF_dom"/>
</dbReference>
<dbReference type="InterPro" id="IPR046342">
    <property type="entry name" value="CBS_dom_sf"/>
</dbReference>
<evidence type="ECO:0000313" key="2">
    <source>
        <dbReference type="EMBL" id="AHB49217.1"/>
    </source>
</evidence>
<feature type="domain" description="EAL" evidence="1">
    <location>
        <begin position="1"/>
        <end position="255"/>
    </location>
</feature>
<dbReference type="GO" id="GO:0071111">
    <property type="term" value="F:cyclic-guanylate-specific phosphodiesterase activity"/>
    <property type="evidence" value="ECO:0007669"/>
    <property type="project" value="InterPro"/>
</dbReference>
<dbReference type="Gene3D" id="3.30.70.270">
    <property type="match status" value="1"/>
</dbReference>
<dbReference type="InterPro" id="IPR035919">
    <property type="entry name" value="EAL_sf"/>
</dbReference>
<dbReference type="AlphaFoldDB" id="V5SFE1"/>
<dbReference type="Pfam" id="PF00990">
    <property type="entry name" value="GGDEF"/>
    <property type="match status" value="1"/>
</dbReference>
<reference evidence="2 3" key="1">
    <citation type="journal article" date="2014" name="Genome Announc.">
        <title>Complete Genome Sequence of Hyphomicrobium nitrativorans Strain NL23, a Denitrifying Bacterium Isolated from Biofilm of a Methanol-Fed Denitrification System Treating Seawater at the Montreal Biodome.</title>
        <authorList>
            <person name="Martineau C."/>
            <person name="Villeneuve C."/>
            <person name="Mauffrey F."/>
            <person name="Villemur R."/>
        </authorList>
    </citation>
    <scope>NUCLEOTIDE SEQUENCE [LARGE SCALE GENOMIC DNA]</scope>
    <source>
        <strain evidence="2">NL23</strain>
    </source>
</reference>
<dbReference type="InterPro" id="IPR050706">
    <property type="entry name" value="Cyclic-di-GMP_PDE-like"/>
</dbReference>
<gene>
    <name evidence="2" type="ORF">W911_13640</name>
</gene>
<dbReference type="CDD" id="cd01948">
    <property type="entry name" value="EAL"/>
    <property type="match status" value="1"/>
</dbReference>
<dbReference type="PROSITE" id="PS50883">
    <property type="entry name" value="EAL"/>
    <property type="match status" value="1"/>
</dbReference>
<proteinExistence type="predicted"/>
<evidence type="ECO:0000259" key="1">
    <source>
        <dbReference type="PROSITE" id="PS50883"/>
    </source>
</evidence>
<dbReference type="InterPro" id="IPR043128">
    <property type="entry name" value="Rev_trsase/Diguanyl_cyclase"/>
</dbReference>
<dbReference type="Pfam" id="PF00563">
    <property type="entry name" value="EAL"/>
    <property type="match status" value="1"/>
</dbReference>
<dbReference type="PATRIC" id="fig|1029756.8.peg.2841"/>
<dbReference type="STRING" id="1029756.W911_13640"/>
<dbReference type="SUPFAM" id="SSF141868">
    <property type="entry name" value="EAL domain-like"/>
    <property type="match status" value="1"/>
</dbReference>
<dbReference type="PANTHER" id="PTHR33121">
    <property type="entry name" value="CYCLIC DI-GMP PHOSPHODIESTERASE PDEF"/>
    <property type="match status" value="1"/>
</dbReference>
<name>V5SFE1_9HYPH</name>